<protein>
    <submittedName>
        <fullName evidence="1">Uncharacterized protein</fullName>
    </submittedName>
</protein>
<name>A0A315ZQA3_9ACTN</name>
<organism evidence="1 2">
    <name type="scientific">Quadrisphaera granulorum</name>
    <dbReference type="NCBI Taxonomy" id="317664"/>
    <lineage>
        <taxon>Bacteria</taxon>
        <taxon>Bacillati</taxon>
        <taxon>Actinomycetota</taxon>
        <taxon>Actinomycetes</taxon>
        <taxon>Kineosporiales</taxon>
        <taxon>Kineosporiaceae</taxon>
        <taxon>Quadrisphaera</taxon>
    </lineage>
</organism>
<keyword evidence="2" id="KW-1185">Reference proteome</keyword>
<dbReference type="EMBL" id="QGDQ01000037">
    <property type="protein sequence ID" value="PWJ47472.1"/>
    <property type="molecule type" value="Genomic_DNA"/>
</dbReference>
<accession>A0A315ZQA3</accession>
<dbReference type="AlphaFoldDB" id="A0A315ZQA3"/>
<proteinExistence type="predicted"/>
<gene>
    <name evidence="1" type="ORF">BXY45_13715</name>
</gene>
<reference evidence="1 2" key="1">
    <citation type="submission" date="2018-03" db="EMBL/GenBank/DDBJ databases">
        <title>Genomic Encyclopedia of Archaeal and Bacterial Type Strains, Phase II (KMG-II): from individual species to whole genera.</title>
        <authorList>
            <person name="Goeker M."/>
        </authorList>
    </citation>
    <scope>NUCLEOTIDE SEQUENCE [LARGE SCALE GENOMIC DNA]</scope>
    <source>
        <strain evidence="1 2">DSM 44889</strain>
    </source>
</reference>
<evidence type="ECO:0000313" key="2">
    <source>
        <dbReference type="Proteomes" id="UP000245469"/>
    </source>
</evidence>
<evidence type="ECO:0000313" key="1">
    <source>
        <dbReference type="EMBL" id="PWJ47472.1"/>
    </source>
</evidence>
<dbReference type="Proteomes" id="UP000245469">
    <property type="component" value="Unassembled WGS sequence"/>
</dbReference>
<comment type="caution">
    <text evidence="1">The sequence shown here is derived from an EMBL/GenBank/DDBJ whole genome shotgun (WGS) entry which is preliminary data.</text>
</comment>
<sequence>MRGTASGIAFSCRGPSADHLDMPLLTLRPAPLRSTPLTTSTTSVLRHLDSRLVTALLRTAAPALESARTVVLLAEGRDGRRVSGDAREVLASSDATLLIVTGDRTRPPWVDALEPDAPATTTGPRVAWCSSADLADALDLALADGLPQARVSEHSRQLLTELVAYWEVNGLRELHDTVVVAGRAAWPEYLRTGAIISTPGPQLRGGTSYVGFSVDGAVAPVVPAVTGVHRGVRFTPAAAERHREKGLTHLADVIETSLAARTRSEGAVYDVVLLSAPDAETTVQLGAEVPDAEGAGRRAGWAPARRYAHLDELRGSTAA</sequence>